<dbReference type="InterPro" id="IPR020816">
    <property type="entry name" value="Histone-like_DNA-bd_CS"/>
</dbReference>
<organism evidence="6 7">
    <name type="scientific">Eikenella corrodens ATCC 23834</name>
    <dbReference type="NCBI Taxonomy" id="546274"/>
    <lineage>
        <taxon>Bacteria</taxon>
        <taxon>Pseudomonadati</taxon>
        <taxon>Pseudomonadota</taxon>
        <taxon>Betaproteobacteria</taxon>
        <taxon>Neisseriales</taxon>
        <taxon>Neisseriaceae</taxon>
        <taxon>Eikenella</taxon>
    </lineage>
</organism>
<dbReference type="Gene3D" id="4.10.520.10">
    <property type="entry name" value="IHF-like DNA-binding proteins"/>
    <property type="match status" value="1"/>
</dbReference>
<sequence length="146" mass="15792">MKGANLPLWLKIATFQPFICLTDDFELAIKQPVADKRIGADHNRPILHYSSTRKGLNVNKSELIEAIAKEADISKAAAGKALDGFTKAVTTALKKGDTVTLVGFGTFYVGERAERKGRNPQTGKELIIPAAKSPKFRAGKALKDAL</sequence>
<evidence type="ECO:0000256" key="4">
    <source>
        <dbReference type="ARBA" id="ARBA00023125"/>
    </source>
</evidence>
<dbReference type="GO" id="GO:0030527">
    <property type="term" value="F:structural constituent of chromatin"/>
    <property type="evidence" value="ECO:0007669"/>
    <property type="project" value="InterPro"/>
</dbReference>
<evidence type="ECO:0000313" key="6">
    <source>
        <dbReference type="EMBL" id="EEG24557.1"/>
    </source>
</evidence>
<dbReference type="PRINTS" id="PR01727">
    <property type="entry name" value="DNABINDINGHU"/>
</dbReference>
<name>C0DTR0_EIKCO</name>
<dbReference type="Pfam" id="PF00216">
    <property type="entry name" value="Bac_DNA_binding"/>
    <property type="match status" value="1"/>
</dbReference>
<comment type="similarity">
    <text evidence="2 5">Belongs to the bacterial histone-like protein family.</text>
</comment>
<dbReference type="CDD" id="cd13831">
    <property type="entry name" value="HU"/>
    <property type="match status" value="1"/>
</dbReference>
<dbReference type="eggNOG" id="COG0776">
    <property type="taxonomic scope" value="Bacteria"/>
</dbReference>
<dbReference type="GO" id="GO:0003677">
    <property type="term" value="F:DNA binding"/>
    <property type="evidence" value="ECO:0007669"/>
    <property type="project" value="UniProtKB-KW"/>
</dbReference>
<dbReference type="GO" id="GO:0030261">
    <property type="term" value="P:chromosome condensation"/>
    <property type="evidence" value="ECO:0007669"/>
    <property type="project" value="UniProtKB-KW"/>
</dbReference>
<accession>C0DTR0</accession>
<dbReference type="InterPro" id="IPR010992">
    <property type="entry name" value="IHF-like_DNA-bd_dom_sf"/>
</dbReference>
<dbReference type="PANTHER" id="PTHR33175">
    <property type="entry name" value="DNA-BINDING PROTEIN HU"/>
    <property type="match status" value="1"/>
</dbReference>
<dbReference type="AlphaFoldDB" id="C0DTR0"/>
<dbReference type="EMBL" id="ACEA01000016">
    <property type="protein sequence ID" value="EEG24557.1"/>
    <property type="molecule type" value="Genomic_DNA"/>
</dbReference>
<dbReference type="GO" id="GO:1990103">
    <property type="term" value="C:DnaA-HU complex"/>
    <property type="evidence" value="ECO:0007669"/>
    <property type="project" value="UniProtKB-ARBA"/>
</dbReference>
<dbReference type="PANTHER" id="PTHR33175:SF3">
    <property type="entry name" value="DNA-BINDING PROTEIN HU-BETA"/>
    <property type="match status" value="1"/>
</dbReference>
<gene>
    <name evidence="6" type="primary">hup</name>
    <name evidence="6" type="ORF">EIKCOROL_00740</name>
</gene>
<comment type="caution">
    <text evidence="6">The sequence shown here is derived from an EMBL/GenBank/DDBJ whole genome shotgun (WGS) entry which is preliminary data.</text>
</comment>
<keyword evidence="3" id="KW-0226">DNA condensation</keyword>
<reference evidence="6 7" key="1">
    <citation type="submission" date="2009-01" db="EMBL/GenBank/DDBJ databases">
        <authorList>
            <person name="Fulton L."/>
            <person name="Clifton S."/>
            <person name="Chinwalla A.T."/>
            <person name="Mitreva M."/>
            <person name="Sodergren E."/>
            <person name="Weinstock G."/>
            <person name="Clifton S."/>
            <person name="Dooling D.J."/>
            <person name="Fulton B."/>
            <person name="Minx P."/>
            <person name="Pepin K.H."/>
            <person name="Johnson M."/>
            <person name="Bhonagiri V."/>
            <person name="Nash W.E."/>
            <person name="Mardis E.R."/>
            <person name="Wilson R.K."/>
        </authorList>
    </citation>
    <scope>NUCLEOTIDE SEQUENCE [LARGE SCALE GENOMIC DNA]</scope>
    <source>
        <strain evidence="6 7">ATCC 23834</strain>
    </source>
</reference>
<dbReference type="PROSITE" id="PS00045">
    <property type="entry name" value="HISTONE_LIKE"/>
    <property type="match status" value="1"/>
</dbReference>
<dbReference type="GO" id="GO:1990178">
    <property type="term" value="C:HU-DNA complex"/>
    <property type="evidence" value="ECO:0007669"/>
    <property type="project" value="UniProtKB-ARBA"/>
</dbReference>
<protein>
    <submittedName>
        <fullName evidence="6">DNA-binding protein HU</fullName>
    </submittedName>
</protein>
<dbReference type="HOGENOM" id="CLU_105066_3_0_4"/>
<evidence type="ECO:0000313" key="7">
    <source>
        <dbReference type="Proteomes" id="UP000005837"/>
    </source>
</evidence>
<proteinExistence type="inferred from homology"/>
<dbReference type="GO" id="GO:0006351">
    <property type="term" value="P:DNA-templated transcription"/>
    <property type="evidence" value="ECO:0007669"/>
    <property type="project" value="UniProtKB-ARBA"/>
</dbReference>
<dbReference type="GO" id="GO:0006270">
    <property type="term" value="P:DNA replication initiation"/>
    <property type="evidence" value="ECO:0007669"/>
    <property type="project" value="UniProtKB-ARBA"/>
</dbReference>
<evidence type="ECO:0000256" key="3">
    <source>
        <dbReference type="ARBA" id="ARBA00023067"/>
    </source>
</evidence>
<evidence type="ECO:0000256" key="2">
    <source>
        <dbReference type="ARBA" id="ARBA00010529"/>
    </source>
</evidence>
<dbReference type="Proteomes" id="UP000005837">
    <property type="component" value="Unassembled WGS sequence"/>
</dbReference>
<dbReference type="InterPro" id="IPR000119">
    <property type="entry name" value="Hist_DNA-bd"/>
</dbReference>
<dbReference type="SMART" id="SM00411">
    <property type="entry name" value="BHL"/>
    <property type="match status" value="1"/>
</dbReference>
<evidence type="ECO:0000256" key="1">
    <source>
        <dbReference type="ARBA" id="ARBA00003819"/>
    </source>
</evidence>
<dbReference type="FunFam" id="4.10.520.10:FF:000001">
    <property type="entry name" value="DNA-binding protein HU"/>
    <property type="match status" value="1"/>
</dbReference>
<comment type="function">
    <text evidence="1">Histone-like DNA-binding protein which is capable of wrapping DNA to stabilize it, and thus to prevent its denaturation under extreme environmental conditions.</text>
</comment>
<evidence type="ECO:0000256" key="5">
    <source>
        <dbReference type="RuleBase" id="RU003939"/>
    </source>
</evidence>
<dbReference type="SUPFAM" id="SSF47729">
    <property type="entry name" value="IHF-like DNA-binding proteins"/>
    <property type="match status" value="1"/>
</dbReference>
<dbReference type="GO" id="GO:0005829">
    <property type="term" value="C:cytosol"/>
    <property type="evidence" value="ECO:0007669"/>
    <property type="project" value="TreeGrafter"/>
</dbReference>
<keyword evidence="4 6" id="KW-0238">DNA-binding</keyword>
<dbReference type="GO" id="GO:0042802">
    <property type="term" value="F:identical protein binding"/>
    <property type="evidence" value="ECO:0007669"/>
    <property type="project" value="UniProtKB-ARBA"/>
</dbReference>